<dbReference type="AlphaFoldDB" id="A0AAF5Q603"/>
<proteinExistence type="predicted"/>
<dbReference type="InterPro" id="IPR001680">
    <property type="entry name" value="WD40_rpt"/>
</dbReference>
<name>A0AAF5Q603_WUCBA</name>
<dbReference type="Gene3D" id="2.130.10.10">
    <property type="entry name" value="YVTN repeat-like/Quinoprotein amine dehydrogenase"/>
    <property type="match status" value="2"/>
</dbReference>
<protein>
    <recommendedName>
        <fullName evidence="4">WD_REPEATS_REGION domain-containing protein</fullName>
    </recommendedName>
</protein>
<dbReference type="InterPro" id="IPR015943">
    <property type="entry name" value="WD40/YVTN_repeat-like_dom_sf"/>
</dbReference>
<reference evidence="2" key="2">
    <citation type="journal article" date="2016" name="Mol. Ecol.">
        <title>Population genomics of the filarial nematode parasite Wuchereria bancrofti from mosquitoes.</title>
        <authorList>
            <person name="Small S.T."/>
            <person name="Reimer L.J."/>
            <person name="Tisch D.J."/>
            <person name="King C.L."/>
            <person name="Christensen B.M."/>
            <person name="Siba P.M."/>
            <person name="Kazura J.W."/>
            <person name="Serre D."/>
            <person name="Zimmerman P.A."/>
        </authorList>
    </citation>
    <scope>NUCLEOTIDE SEQUENCE</scope>
    <source>
        <strain evidence="2">pt0022</strain>
    </source>
</reference>
<evidence type="ECO:0000313" key="3">
    <source>
        <dbReference type="WBParaSite" id="mrna-Wban_10568"/>
    </source>
</evidence>
<dbReference type="WBParaSite" id="mrna-Wban_10568">
    <property type="protein sequence ID" value="mrna-Wban_10568"/>
    <property type="gene ID" value="Wban_10568"/>
</dbReference>
<reference evidence="3" key="3">
    <citation type="submission" date="2024-02" db="UniProtKB">
        <authorList>
            <consortium name="WormBaseParasite"/>
        </authorList>
    </citation>
    <scope>IDENTIFICATION</scope>
    <source>
        <strain evidence="3">pt0022</strain>
    </source>
</reference>
<dbReference type="GO" id="GO:0043161">
    <property type="term" value="P:proteasome-mediated ubiquitin-dependent protein catabolic process"/>
    <property type="evidence" value="ECO:0007669"/>
    <property type="project" value="TreeGrafter"/>
</dbReference>
<dbReference type="SMART" id="SM00320">
    <property type="entry name" value="WD40"/>
    <property type="match status" value="4"/>
</dbReference>
<organism evidence="2 3">
    <name type="scientific">Wuchereria bancrofti</name>
    <dbReference type="NCBI Taxonomy" id="6293"/>
    <lineage>
        <taxon>Eukaryota</taxon>
        <taxon>Metazoa</taxon>
        <taxon>Ecdysozoa</taxon>
        <taxon>Nematoda</taxon>
        <taxon>Chromadorea</taxon>
        <taxon>Rhabditida</taxon>
        <taxon>Spirurina</taxon>
        <taxon>Spiruromorpha</taxon>
        <taxon>Filarioidea</taxon>
        <taxon>Onchocercidae</taxon>
        <taxon>Wuchereria</taxon>
    </lineage>
</organism>
<dbReference type="PANTHER" id="PTHR19847">
    <property type="entry name" value="DDB1- AND CUL4-ASSOCIATED FACTOR 11"/>
    <property type="match status" value="1"/>
</dbReference>
<dbReference type="InterPro" id="IPR051859">
    <property type="entry name" value="DCAF"/>
</dbReference>
<feature type="region of interest" description="Disordered" evidence="1">
    <location>
        <begin position="45"/>
        <end position="65"/>
    </location>
</feature>
<dbReference type="InterPro" id="IPR036322">
    <property type="entry name" value="WD40_repeat_dom_sf"/>
</dbReference>
<evidence type="ECO:0000313" key="2">
    <source>
        <dbReference type="Proteomes" id="UP000093561"/>
    </source>
</evidence>
<sequence length="432" mass="48700">MDNPSAIQKMSDLKQWTATSSGASLSGMFIGRMIKNREIGKRVRSISHHASSMPNTSSASEKPFSYHTSSKSNAFTLSEKANLINRFLPNQWTLITAMDSQLFRCLHLPNEAFVTLDKDKWLRFYARKQLEYKLMSTIRLPDKEGLVTDLARSTRGDQLAYTASNAYLYHSYIDQIDHDSKWNVFHTAPLPPIRGWEAYFSVRYTLDDEHLIVGGAGGYVSIIGTDQPSHYSFCAHQSDVKAIHCSKADPHLFCSGSIDGCCKLWDDRALNNNTPLAISAGSGYSISHIDGDSYNKYIVTTSIGGTIAVWDLRRFSENLPFNVQQKESNQYEEIPRFDTALKIRGGNTLEIFWQAKISPERTGHRYIYCGSDSGCVYVFDIVSGKSTCSFQKCYIGVHDCSWHPTDNEIISVSLRGATARWYYKEKGTSINR</sequence>
<feature type="compositionally biased region" description="Polar residues" evidence="1">
    <location>
        <begin position="48"/>
        <end position="65"/>
    </location>
</feature>
<evidence type="ECO:0008006" key="4">
    <source>
        <dbReference type="Google" id="ProtNLM"/>
    </source>
</evidence>
<dbReference type="SUPFAM" id="SSF50978">
    <property type="entry name" value="WD40 repeat-like"/>
    <property type="match status" value="1"/>
</dbReference>
<evidence type="ECO:0000256" key="1">
    <source>
        <dbReference type="SAM" id="MobiDB-lite"/>
    </source>
</evidence>
<dbReference type="Pfam" id="PF00400">
    <property type="entry name" value="WD40"/>
    <property type="match status" value="1"/>
</dbReference>
<dbReference type="GO" id="GO:0080008">
    <property type="term" value="C:Cul4-RING E3 ubiquitin ligase complex"/>
    <property type="evidence" value="ECO:0007669"/>
    <property type="project" value="TreeGrafter"/>
</dbReference>
<reference evidence="2" key="1">
    <citation type="submission" date="2015-03" db="EMBL/GenBank/DDBJ databases">
        <title>Wuchereria bancrofti Genome Sequencing Papua New Guinea Strain.</title>
        <authorList>
            <person name="Small S.T."/>
            <person name="Serre D."/>
            <person name="Zimmerman P.A."/>
        </authorList>
    </citation>
    <scope>NUCLEOTIDE SEQUENCE [LARGE SCALE GENOMIC DNA]</scope>
    <source>
        <strain evidence="2">pt0022</strain>
    </source>
</reference>
<dbReference type="PANTHER" id="PTHR19847:SF7">
    <property type="entry name" value="DDB1- AND CUL4-ASSOCIATED FACTOR 11"/>
    <property type="match status" value="1"/>
</dbReference>
<accession>A0AAF5Q603</accession>
<dbReference type="Proteomes" id="UP000093561">
    <property type="component" value="Unassembled WGS sequence"/>
</dbReference>